<dbReference type="GO" id="GO:0032259">
    <property type="term" value="P:methylation"/>
    <property type="evidence" value="ECO:0007669"/>
    <property type="project" value="UniProtKB-KW"/>
</dbReference>
<protein>
    <recommendedName>
        <fullName evidence="5">Release factor glutamine methyltransferase</fullName>
        <shortName evidence="5">RF MTase</shortName>
        <ecNumber evidence="5">2.1.1.297</ecNumber>
    </recommendedName>
    <alternativeName>
        <fullName evidence="5">N5-glutamine methyltransferase PrmC</fullName>
    </alternativeName>
    <alternativeName>
        <fullName evidence="5">Protein-(glutamine-N5) MTase PrmC</fullName>
    </alternativeName>
    <alternativeName>
        <fullName evidence="5">Protein-glutamine N-methyltransferase PrmC</fullName>
    </alternativeName>
</protein>
<dbReference type="InterPro" id="IPR007848">
    <property type="entry name" value="Small_mtfrase_dom"/>
</dbReference>
<dbReference type="Gene3D" id="1.10.8.10">
    <property type="entry name" value="DNA helicase RuvA subunit, C-terminal domain"/>
    <property type="match status" value="1"/>
</dbReference>
<evidence type="ECO:0000259" key="6">
    <source>
        <dbReference type="Pfam" id="PF05175"/>
    </source>
</evidence>
<comment type="catalytic activity">
    <reaction evidence="4 5">
        <text>L-glutaminyl-[peptide chain release factor] + S-adenosyl-L-methionine = N(5)-methyl-L-glutaminyl-[peptide chain release factor] + S-adenosyl-L-homocysteine + H(+)</text>
        <dbReference type="Rhea" id="RHEA:42896"/>
        <dbReference type="Rhea" id="RHEA-COMP:10271"/>
        <dbReference type="Rhea" id="RHEA-COMP:10272"/>
        <dbReference type="ChEBI" id="CHEBI:15378"/>
        <dbReference type="ChEBI" id="CHEBI:30011"/>
        <dbReference type="ChEBI" id="CHEBI:57856"/>
        <dbReference type="ChEBI" id="CHEBI:59789"/>
        <dbReference type="ChEBI" id="CHEBI:61891"/>
        <dbReference type="EC" id="2.1.1.297"/>
    </reaction>
</comment>
<keyword evidence="1 5" id="KW-0489">Methyltransferase</keyword>
<comment type="caution">
    <text evidence="5">Lacks conserved residue(s) required for the propagation of feature annotation.</text>
</comment>
<dbReference type="eggNOG" id="COG2890">
    <property type="taxonomic scope" value="Bacteria"/>
</dbReference>
<gene>
    <name evidence="5" type="primary">prmC</name>
    <name evidence="8" type="ordered locus">Aeqsu_3239</name>
</gene>
<dbReference type="Proteomes" id="UP000006049">
    <property type="component" value="Chromosome"/>
</dbReference>
<keyword evidence="2 5" id="KW-0808">Transferase</keyword>
<feature type="binding site" evidence="5">
    <location>
        <position position="191"/>
    </location>
    <ligand>
        <name>S-adenosyl-L-methionine</name>
        <dbReference type="ChEBI" id="CHEBI:59789"/>
    </ligand>
</feature>
<dbReference type="InterPro" id="IPR019874">
    <property type="entry name" value="RF_methyltr_PrmC"/>
</dbReference>
<keyword evidence="9" id="KW-1185">Reference proteome</keyword>
<evidence type="ECO:0000313" key="9">
    <source>
        <dbReference type="Proteomes" id="UP000006049"/>
    </source>
</evidence>
<organism evidence="8 9">
    <name type="scientific">Aequorivita sublithincola (strain DSM 14238 / LMG 21431 / ACAM 643 / 9-3)</name>
    <dbReference type="NCBI Taxonomy" id="746697"/>
    <lineage>
        <taxon>Bacteria</taxon>
        <taxon>Pseudomonadati</taxon>
        <taxon>Bacteroidota</taxon>
        <taxon>Flavobacteriia</taxon>
        <taxon>Flavobacteriales</taxon>
        <taxon>Flavobacteriaceae</taxon>
        <taxon>Aequorivita</taxon>
    </lineage>
</organism>
<dbReference type="Gene3D" id="3.40.50.150">
    <property type="entry name" value="Vaccinia Virus protein VP39"/>
    <property type="match status" value="1"/>
</dbReference>
<dbReference type="SUPFAM" id="SSF53335">
    <property type="entry name" value="S-adenosyl-L-methionine-dependent methyltransferases"/>
    <property type="match status" value="1"/>
</dbReference>
<keyword evidence="3 5" id="KW-0949">S-adenosyl-L-methionine</keyword>
<dbReference type="PROSITE" id="PS00092">
    <property type="entry name" value="N6_MTASE"/>
    <property type="match status" value="1"/>
</dbReference>
<dbReference type="HAMAP" id="MF_02126">
    <property type="entry name" value="RF_methyltr_PrmC"/>
    <property type="match status" value="1"/>
</dbReference>
<evidence type="ECO:0000313" key="8">
    <source>
        <dbReference type="EMBL" id="AFL82667.1"/>
    </source>
</evidence>
<dbReference type="EC" id="2.1.1.297" evidence="5"/>
<accession>I3Z099</accession>
<feature type="binding site" evidence="5">
    <location>
        <begin position="125"/>
        <end position="129"/>
    </location>
    <ligand>
        <name>S-adenosyl-L-methionine</name>
        <dbReference type="ChEBI" id="CHEBI:59789"/>
    </ligand>
</feature>
<dbReference type="PANTHER" id="PTHR18895:SF74">
    <property type="entry name" value="MTRF1L RELEASE FACTOR GLUTAMINE METHYLTRANSFERASE"/>
    <property type="match status" value="1"/>
</dbReference>
<evidence type="ECO:0000256" key="5">
    <source>
        <dbReference type="HAMAP-Rule" id="MF_02126"/>
    </source>
</evidence>
<evidence type="ECO:0000256" key="1">
    <source>
        <dbReference type="ARBA" id="ARBA00022603"/>
    </source>
</evidence>
<dbReference type="NCBIfam" id="TIGR03534">
    <property type="entry name" value="RF_mod_PrmC"/>
    <property type="match status" value="1"/>
</dbReference>
<dbReference type="InterPro" id="IPR004556">
    <property type="entry name" value="HemK-like"/>
</dbReference>
<name>I3Z099_AEQSU</name>
<dbReference type="GO" id="GO:0102559">
    <property type="term" value="F:peptide chain release factor N(5)-glutamine methyltransferase activity"/>
    <property type="evidence" value="ECO:0007669"/>
    <property type="project" value="UniProtKB-EC"/>
</dbReference>
<proteinExistence type="inferred from homology"/>
<feature type="domain" description="Methyltransferase small" evidence="6">
    <location>
        <begin position="119"/>
        <end position="205"/>
    </location>
</feature>
<evidence type="ECO:0000256" key="2">
    <source>
        <dbReference type="ARBA" id="ARBA00022679"/>
    </source>
</evidence>
<dbReference type="Pfam" id="PF05175">
    <property type="entry name" value="MTS"/>
    <property type="match status" value="1"/>
</dbReference>
<dbReference type="KEGG" id="asl:Aeqsu_3239"/>
<dbReference type="RefSeq" id="WP_014783916.1">
    <property type="nucleotide sequence ID" value="NC_018013.1"/>
</dbReference>
<dbReference type="OrthoDB" id="9800643at2"/>
<comment type="similarity">
    <text evidence="5">Belongs to the protein N5-glutamine methyltransferase family. PrmC subfamily.</text>
</comment>
<dbReference type="InterPro" id="IPR050320">
    <property type="entry name" value="N5-glutamine_MTase"/>
</dbReference>
<dbReference type="HOGENOM" id="CLU_018398_3_2_10"/>
<feature type="binding site" evidence="5">
    <location>
        <begin position="191"/>
        <end position="194"/>
    </location>
    <ligand>
        <name>substrate</name>
    </ligand>
</feature>
<dbReference type="CDD" id="cd02440">
    <property type="entry name" value="AdoMet_MTases"/>
    <property type="match status" value="1"/>
</dbReference>
<dbReference type="AlphaFoldDB" id="I3Z099"/>
<dbReference type="InterPro" id="IPR002052">
    <property type="entry name" value="DNA_methylase_N6_adenine_CS"/>
</dbReference>
<dbReference type="Pfam" id="PF17827">
    <property type="entry name" value="PrmC_N"/>
    <property type="match status" value="1"/>
</dbReference>
<evidence type="ECO:0000256" key="4">
    <source>
        <dbReference type="ARBA" id="ARBA00048391"/>
    </source>
</evidence>
<dbReference type="PANTHER" id="PTHR18895">
    <property type="entry name" value="HEMK METHYLTRANSFERASE"/>
    <property type="match status" value="1"/>
</dbReference>
<dbReference type="NCBIfam" id="TIGR00536">
    <property type="entry name" value="hemK_fam"/>
    <property type="match status" value="1"/>
</dbReference>
<sequence length="285" mass="32613">MNISEHKIYFKNQLSGLYPSEEIQSFFNILTEEYLILSRIEVALNPEKIISEEDVQKFQNVILRLKNHEPIQYIIGETEFYGLVFKVNKYTLIPRPETEELVDWILSENAPATHCLIPTTILDIGTGTGCIAISLAKNLPHSNVLALDISAEALKIATQNAQLNIVEVTFFETDILKAKTLPQQYDVIVSNPPYVRELEKQQMQQNVLNYEPASALYVKDEDPLLFYIAISQLAKTHLKPNGKLFFEINEYLAVQLSELLKNEGFENIEVKKDSYGKDRMLKCNL</sequence>
<comment type="function">
    <text evidence="5">Methylates the class 1 translation termination release factors RF1/PrfA and RF2/PrfB on the glutamine residue of the universally conserved GGQ motif.</text>
</comment>
<dbReference type="InterPro" id="IPR040758">
    <property type="entry name" value="PrmC_N"/>
</dbReference>
<evidence type="ECO:0000259" key="7">
    <source>
        <dbReference type="Pfam" id="PF17827"/>
    </source>
</evidence>
<dbReference type="PATRIC" id="fig|746697.3.peg.3291"/>
<feature type="binding site" evidence="5">
    <location>
        <position position="148"/>
    </location>
    <ligand>
        <name>S-adenosyl-L-methionine</name>
        <dbReference type="ChEBI" id="CHEBI:59789"/>
    </ligand>
</feature>
<reference evidence="8 9" key="1">
    <citation type="submission" date="2012-06" db="EMBL/GenBank/DDBJ databases">
        <title>The complete genome of Aequorivita sublithincola DSM 14238.</title>
        <authorList>
            <consortium name="US DOE Joint Genome Institute (JGI-PGF)"/>
            <person name="Lucas S."/>
            <person name="Copeland A."/>
            <person name="Lapidus A."/>
            <person name="Goodwin L."/>
            <person name="Pitluck S."/>
            <person name="Peters L."/>
            <person name="Munk A.C.C."/>
            <person name="Kyrpides N."/>
            <person name="Mavromatis K."/>
            <person name="Pagani I."/>
            <person name="Ivanova N."/>
            <person name="Ovchinnikova G."/>
            <person name="Zeytun A."/>
            <person name="Detter J.C."/>
            <person name="Han C."/>
            <person name="Land M."/>
            <person name="Hauser L."/>
            <person name="Markowitz V."/>
            <person name="Cheng J.-F."/>
            <person name="Hugenholtz P."/>
            <person name="Woyke T."/>
            <person name="Wu D."/>
            <person name="Tindall B."/>
            <person name="Faehnrich R."/>
            <person name="Brambilla E."/>
            <person name="Klenk H.-P."/>
            <person name="Eisen J.A."/>
        </authorList>
    </citation>
    <scope>NUCLEOTIDE SEQUENCE [LARGE SCALE GENOMIC DNA]</scope>
    <source>
        <strain evidence="9">DSM 14238 / LMG 21431 / ACAM 643 / 9-3</strain>
    </source>
</reference>
<dbReference type="InterPro" id="IPR029063">
    <property type="entry name" value="SAM-dependent_MTases_sf"/>
</dbReference>
<dbReference type="EMBL" id="CP003280">
    <property type="protein sequence ID" value="AFL82667.1"/>
    <property type="molecule type" value="Genomic_DNA"/>
</dbReference>
<evidence type="ECO:0000256" key="3">
    <source>
        <dbReference type="ARBA" id="ARBA00022691"/>
    </source>
</evidence>
<feature type="domain" description="Release factor glutamine methyltransferase N-terminal" evidence="7">
    <location>
        <begin position="28"/>
        <end position="76"/>
    </location>
</feature>
<dbReference type="STRING" id="746697.Aeqsu_3239"/>
<dbReference type="GO" id="GO:0003676">
    <property type="term" value="F:nucleic acid binding"/>
    <property type="evidence" value="ECO:0007669"/>
    <property type="project" value="InterPro"/>
</dbReference>